<reference evidence="2" key="1">
    <citation type="submission" date="2022-03" db="EMBL/GenBank/DDBJ databases">
        <title>Complete genome sequence of Caldinitratiruptor microaerophilus.</title>
        <authorList>
            <person name="Mukaiyama R."/>
            <person name="Nishiyama T."/>
            <person name="Ueda K."/>
        </authorList>
    </citation>
    <scope>NUCLEOTIDE SEQUENCE</scope>
    <source>
        <strain evidence="2">JCM 16183</strain>
    </source>
</reference>
<feature type="transmembrane region" description="Helical" evidence="1">
    <location>
        <begin position="187"/>
        <end position="208"/>
    </location>
</feature>
<keyword evidence="1" id="KW-1133">Transmembrane helix</keyword>
<feature type="transmembrane region" description="Helical" evidence="1">
    <location>
        <begin position="155"/>
        <end position="175"/>
    </location>
</feature>
<keyword evidence="3" id="KW-1185">Reference proteome</keyword>
<dbReference type="KEGG" id="cmic:caldi_05820"/>
<keyword evidence="1" id="KW-0812">Transmembrane</keyword>
<evidence type="ECO:0000313" key="2">
    <source>
        <dbReference type="EMBL" id="BDG59492.1"/>
    </source>
</evidence>
<organism evidence="2 3">
    <name type="scientific">Caldinitratiruptor microaerophilus</name>
    <dbReference type="NCBI Taxonomy" id="671077"/>
    <lineage>
        <taxon>Bacteria</taxon>
        <taxon>Bacillati</taxon>
        <taxon>Bacillota</taxon>
        <taxon>Clostridia</taxon>
        <taxon>Eubacteriales</taxon>
        <taxon>Symbiobacteriaceae</taxon>
        <taxon>Caldinitratiruptor</taxon>
    </lineage>
</organism>
<sequence>MAQGEDAELRRLVGVLTGVAGLVAIYIQAQVYRIPGRPMWNHLSTELLFYSTAFLLGPLVVGVVFSLARGSAVPAEKGEPVYRRSHQRLGMTLLVVAALEAVAIAWRTHYLASALDGPQPVALLGKAMVGKETIRTALAIGAHVLQGEYEWLLPVQWTLSVAAPALFAVGLWAWHRRGGSLRTAGRAIIGITVLAIAGEFAGRSLFYLTGRPWF</sequence>
<accession>A0AA35CI94</accession>
<dbReference type="InterPro" id="IPR007059">
    <property type="entry name" value="DmsC"/>
</dbReference>
<proteinExistence type="predicted"/>
<dbReference type="Pfam" id="PF04976">
    <property type="entry name" value="DmsC"/>
    <property type="match status" value="1"/>
</dbReference>
<protein>
    <submittedName>
        <fullName evidence="2">Uncharacterized protein</fullName>
    </submittedName>
</protein>
<keyword evidence="1" id="KW-0472">Membrane</keyword>
<feature type="transmembrane region" description="Helical" evidence="1">
    <location>
        <begin position="89"/>
        <end position="106"/>
    </location>
</feature>
<gene>
    <name evidence="2" type="ORF">caldi_05820</name>
</gene>
<name>A0AA35CI94_9FIRM</name>
<dbReference type="EMBL" id="AP025628">
    <property type="protein sequence ID" value="BDG59492.1"/>
    <property type="molecule type" value="Genomic_DNA"/>
</dbReference>
<evidence type="ECO:0000256" key="1">
    <source>
        <dbReference type="SAM" id="Phobius"/>
    </source>
</evidence>
<dbReference type="Proteomes" id="UP001163687">
    <property type="component" value="Chromosome"/>
</dbReference>
<dbReference type="GO" id="GO:0016020">
    <property type="term" value="C:membrane"/>
    <property type="evidence" value="ECO:0007669"/>
    <property type="project" value="InterPro"/>
</dbReference>
<feature type="transmembrane region" description="Helical" evidence="1">
    <location>
        <begin position="49"/>
        <end position="68"/>
    </location>
</feature>
<dbReference type="RefSeq" id="WP_264843616.1">
    <property type="nucleotide sequence ID" value="NZ_AP025628.1"/>
</dbReference>
<dbReference type="AlphaFoldDB" id="A0AA35CI94"/>
<feature type="transmembrane region" description="Helical" evidence="1">
    <location>
        <begin position="12"/>
        <end position="29"/>
    </location>
</feature>
<dbReference type="GO" id="GO:0019645">
    <property type="term" value="P:anaerobic electron transport chain"/>
    <property type="evidence" value="ECO:0007669"/>
    <property type="project" value="InterPro"/>
</dbReference>
<evidence type="ECO:0000313" key="3">
    <source>
        <dbReference type="Proteomes" id="UP001163687"/>
    </source>
</evidence>